<comment type="caution">
    <text evidence="5">The sequence shown here is derived from an EMBL/GenBank/DDBJ whole genome shotgun (WGS) entry which is preliminary data.</text>
</comment>
<sequence length="941" mass="104166">MRETGTGRVAVVKGVAGMGKSAVLEWAKLTARADGFDTLVVTGYPLERVRVYGLVKRLFQDLNGIAEPAARERLGEWYGIIAPIFGIIPRQPAEPPDPENVLNGLDAVMRGYLTSDRGPLLMVVDDAHWADPSSLAWLANFAAQITELPILIIVSYRHDEVDERLCESLDALDRIAVAGLGKLEPLTLEGVAPLIRHRFADRRVDPEFVEHCHRCSEGLPQTLRELLRFVEEKRIPPTSDALARHGRAMRQHAVYAYHKGQFDERFDRLAPDSRKVALAAAILTPHLTVERVAQLAGLSGDATRAAAADLRRREILTAVDDRDLPWGFTHSLVLHAVYDHCFEPNDRCAMHARAARMLREDGFSAQTAATHVLNMFAVPDEWAAGIAVDAARECLASGVPKAGVTYLEHALAEVAPREMRPLILYNIGRAHFVNDPPASLEPLQRALEGCPPGELRTNIICELGRSLAFSGQLDKSIELLDREIRKTPVGQTRQRLYADLFMWAAFWENDASFASRAHDLQRLTVRLNTESATTRTNYSLFALVAWYGVLSGRRLQTTTKFARAALGPELPNKERNGFSWVEDGWGFEIPMVLTLTFIYCDLFKEARELLERGMAELRANGRQRSHLSYGHAFRAMLHYRMGRLKEARQEAETGLAMAMELGENTPSKWYAAGVLIQTLIAQGDLELAEHTCRRIGFDDPAKAEQAARVLPVPAIVLAELRIAQGRHHEVIRPLTELGERLRAQGMDNPAWCPWGLLLAEALNAEGPQQNQELAKKVAKQAVARADTFYAPVAAGQAKRVAGEVEDNVNAQQALWDAAVALEGVGADYEYAKALLAYGDRLRKDGHKPDAIGELERARITALNCGAIPLQTRATKMIEALVGGNALPADHERAESDEWIEEYTGGYSPFGIPHHGESRPDADADRSETWPFRGGPTRGSEL</sequence>
<evidence type="ECO:0000256" key="3">
    <source>
        <dbReference type="SAM" id="MobiDB-lite"/>
    </source>
</evidence>
<reference evidence="5 6" key="1">
    <citation type="submission" date="2018-12" db="EMBL/GenBank/DDBJ databases">
        <title>Draft genome sequence of Embleya hyalina NBRC 13850T.</title>
        <authorList>
            <person name="Komaki H."/>
            <person name="Hosoyama A."/>
            <person name="Kimura A."/>
            <person name="Ichikawa N."/>
            <person name="Tamura T."/>
        </authorList>
    </citation>
    <scope>NUCLEOTIDE SEQUENCE [LARGE SCALE GENOMIC DNA]</scope>
    <source>
        <strain evidence="5 6">NBRC 13850</strain>
    </source>
</reference>
<evidence type="ECO:0000313" key="6">
    <source>
        <dbReference type="Proteomes" id="UP000286931"/>
    </source>
</evidence>
<gene>
    <name evidence="5" type="ORF">EHYA_08104</name>
</gene>
<keyword evidence="6" id="KW-1185">Reference proteome</keyword>
<dbReference type="InterPro" id="IPR041664">
    <property type="entry name" value="AAA_16"/>
</dbReference>
<dbReference type="GO" id="GO:0005737">
    <property type="term" value="C:cytoplasm"/>
    <property type="evidence" value="ECO:0007669"/>
    <property type="project" value="TreeGrafter"/>
</dbReference>
<keyword evidence="1" id="KW-0547">Nucleotide-binding</keyword>
<feature type="compositionally biased region" description="Basic and acidic residues" evidence="3">
    <location>
        <begin position="913"/>
        <end position="927"/>
    </location>
</feature>
<dbReference type="EMBL" id="BIFH01000039">
    <property type="protein sequence ID" value="GCE00379.1"/>
    <property type="molecule type" value="Genomic_DNA"/>
</dbReference>
<evidence type="ECO:0000256" key="2">
    <source>
        <dbReference type="ARBA" id="ARBA00022840"/>
    </source>
</evidence>
<evidence type="ECO:0000256" key="1">
    <source>
        <dbReference type="ARBA" id="ARBA00022741"/>
    </source>
</evidence>
<dbReference type="Proteomes" id="UP000286931">
    <property type="component" value="Unassembled WGS sequence"/>
</dbReference>
<proteinExistence type="predicted"/>
<evidence type="ECO:0000259" key="4">
    <source>
        <dbReference type="Pfam" id="PF13191"/>
    </source>
</evidence>
<dbReference type="AlphaFoldDB" id="A0A401Z0K4"/>
<name>A0A401Z0K4_9ACTN</name>
<dbReference type="OrthoDB" id="5476461at2"/>
<feature type="region of interest" description="Disordered" evidence="3">
    <location>
        <begin position="909"/>
        <end position="941"/>
    </location>
</feature>
<organism evidence="5 6">
    <name type="scientific">Embleya hyalina</name>
    <dbReference type="NCBI Taxonomy" id="516124"/>
    <lineage>
        <taxon>Bacteria</taxon>
        <taxon>Bacillati</taxon>
        <taxon>Actinomycetota</taxon>
        <taxon>Actinomycetes</taxon>
        <taxon>Kitasatosporales</taxon>
        <taxon>Streptomycetaceae</taxon>
        <taxon>Embleya</taxon>
    </lineage>
</organism>
<evidence type="ECO:0000313" key="5">
    <source>
        <dbReference type="EMBL" id="GCE00379.1"/>
    </source>
</evidence>
<protein>
    <recommendedName>
        <fullName evidence="4">Orc1-like AAA ATPase domain-containing protein</fullName>
    </recommendedName>
</protein>
<dbReference type="PANTHER" id="PTHR16305:SF35">
    <property type="entry name" value="TRANSCRIPTIONAL ACTIVATOR DOMAIN"/>
    <property type="match status" value="1"/>
</dbReference>
<dbReference type="GO" id="GO:0004016">
    <property type="term" value="F:adenylate cyclase activity"/>
    <property type="evidence" value="ECO:0007669"/>
    <property type="project" value="TreeGrafter"/>
</dbReference>
<dbReference type="Pfam" id="PF13191">
    <property type="entry name" value="AAA_16"/>
    <property type="match status" value="1"/>
</dbReference>
<accession>A0A401Z0K4</accession>
<dbReference type="SUPFAM" id="SSF52540">
    <property type="entry name" value="P-loop containing nucleoside triphosphate hydrolases"/>
    <property type="match status" value="1"/>
</dbReference>
<dbReference type="InterPro" id="IPR027417">
    <property type="entry name" value="P-loop_NTPase"/>
</dbReference>
<dbReference type="PANTHER" id="PTHR16305">
    <property type="entry name" value="TESTICULAR SOLUBLE ADENYLYL CYCLASE"/>
    <property type="match status" value="1"/>
</dbReference>
<keyword evidence="2" id="KW-0067">ATP-binding</keyword>
<dbReference type="InterPro" id="IPR011990">
    <property type="entry name" value="TPR-like_helical_dom_sf"/>
</dbReference>
<feature type="domain" description="Orc1-like AAA ATPase" evidence="4">
    <location>
        <begin position="4"/>
        <end position="153"/>
    </location>
</feature>
<dbReference type="Gene3D" id="1.25.40.10">
    <property type="entry name" value="Tetratricopeptide repeat domain"/>
    <property type="match status" value="1"/>
</dbReference>
<dbReference type="GO" id="GO:0005524">
    <property type="term" value="F:ATP binding"/>
    <property type="evidence" value="ECO:0007669"/>
    <property type="project" value="UniProtKB-KW"/>
</dbReference>